<accession>A0A3S1ARQ7</accession>
<dbReference type="GO" id="GO:0005524">
    <property type="term" value="F:ATP binding"/>
    <property type="evidence" value="ECO:0007669"/>
    <property type="project" value="UniProtKB-KW"/>
</dbReference>
<organism evidence="7 8">
    <name type="scientific">Elysia chlorotica</name>
    <name type="common">Eastern emerald elysia</name>
    <name type="synonym">Sea slug</name>
    <dbReference type="NCBI Taxonomy" id="188477"/>
    <lineage>
        <taxon>Eukaryota</taxon>
        <taxon>Metazoa</taxon>
        <taxon>Spiralia</taxon>
        <taxon>Lophotrochozoa</taxon>
        <taxon>Mollusca</taxon>
        <taxon>Gastropoda</taxon>
        <taxon>Heterobranchia</taxon>
        <taxon>Euthyneura</taxon>
        <taxon>Panpulmonata</taxon>
        <taxon>Sacoglossa</taxon>
        <taxon>Placobranchoidea</taxon>
        <taxon>Plakobranchidae</taxon>
        <taxon>Elysia</taxon>
    </lineage>
</organism>
<keyword evidence="8" id="KW-1185">Reference proteome</keyword>
<dbReference type="InterPro" id="IPR011047">
    <property type="entry name" value="Quinoprotein_ADH-like_sf"/>
</dbReference>
<protein>
    <recommendedName>
        <fullName evidence="6">Protein kinase domain-containing protein</fullName>
    </recommendedName>
</protein>
<dbReference type="InterPro" id="IPR008271">
    <property type="entry name" value="Ser/Thr_kinase_AS"/>
</dbReference>
<dbReference type="PROSITE" id="PS50011">
    <property type="entry name" value="PROTEIN_KINASE_DOM"/>
    <property type="match status" value="1"/>
</dbReference>
<dbReference type="Proteomes" id="UP000271974">
    <property type="component" value="Unassembled WGS sequence"/>
</dbReference>
<dbReference type="PANTHER" id="PTHR44329">
    <property type="entry name" value="SERINE/THREONINE-PROTEIN KINASE TNNI3K-RELATED"/>
    <property type="match status" value="1"/>
</dbReference>
<keyword evidence="2" id="KW-0547">Nucleotide-binding</keyword>
<evidence type="ECO:0000259" key="6">
    <source>
        <dbReference type="PROSITE" id="PS50011"/>
    </source>
</evidence>
<keyword evidence="1" id="KW-0808">Transferase</keyword>
<dbReference type="SUPFAM" id="SSF50998">
    <property type="entry name" value="Quinoprotein alcohol dehydrogenase-like"/>
    <property type="match status" value="1"/>
</dbReference>
<gene>
    <name evidence="7" type="ORF">EGW08_022037</name>
</gene>
<keyword evidence="4" id="KW-0067">ATP-binding</keyword>
<dbReference type="InterPro" id="IPR051681">
    <property type="entry name" value="Ser/Thr_Kinases-Pseudokinases"/>
</dbReference>
<feature type="domain" description="Protein kinase" evidence="6">
    <location>
        <begin position="216"/>
        <end position="481"/>
    </location>
</feature>
<evidence type="ECO:0000256" key="2">
    <source>
        <dbReference type="ARBA" id="ARBA00022741"/>
    </source>
</evidence>
<dbReference type="InterPro" id="IPR000719">
    <property type="entry name" value="Prot_kinase_dom"/>
</dbReference>
<proteinExistence type="predicted"/>
<dbReference type="SUPFAM" id="SSF56112">
    <property type="entry name" value="Protein kinase-like (PK-like)"/>
    <property type="match status" value="1"/>
</dbReference>
<dbReference type="EMBL" id="RQTK01001466">
    <property type="protein sequence ID" value="RUS70202.1"/>
    <property type="molecule type" value="Genomic_DNA"/>
</dbReference>
<dbReference type="GO" id="GO:0004674">
    <property type="term" value="F:protein serine/threonine kinase activity"/>
    <property type="evidence" value="ECO:0007669"/>
    <property type="project" value="TreeGrafter"/>
</dbReference>
<dbReference type="OrthoDB" id="10252328at2759"/>
<feature type="region of interest" description="Disordered" evidence="5">
    <location>
        <begin position="669"/>
        <end position="695"/>
    </location>
</feature>
<comment type="caution">
    <text evidence="7">The sequence shown here is derived from an EMBL/GenBank/DDBJ whole genome shotgun (WGS) entry which is preliminary data.</text>
</comment>
<evidence type="ECO:0000313" key="7">
    <source>
        <dbReference type="EMBL" id="RUS70202.1"/>
    </source>
</evidence>
<evidence type="ECO:0000313" key="8">
    <source>
        <dbReference type="Proteomes" id="UP000271974"/>
    </source>
</evidence>
<sequence>MVKIVEHVDNLLQDWYPDLGEQRFSQNCEGRYLVTRVVPCPQCLHQEMTRQKRSQADVNPWFFLNPDVPDMCMPVVVSDKPRESVGDLSEPLLNEAGLRDRSQTMPNGSIDILERRSETSDAPQLRRPRTLTEGQTFIYHRDNNADSECVIFTWLVERCMLDVLEGVDSVCPMHGSVSPLYLLGAREGLTRQQFVTPDVAFQDQFQDLLLPTSSHLDIGACVGKGNFGEVHEGIIHRKGFQGSMEQACSAYLTARQEVSILTRLEHAHIVPLVGLCLRPLALLLDLAPKGDLSARLQELRAQGEVLPLFVIKQVTVQVSRALAYLHSENIIYRDLKSENVLIWELPDTADAHPLSHVDVKLADYGISRTVLPTGARGFGGTPPYIAPEILQHAGKGTYSAKVDVYSFGMFLFELLTCRAPFANVSNINNLICQGERPSLTVQEAERCPSYMLDLMSLCWSHCPDDRPSMEGVLGICSSSQFCHLQDVMTLGPDVQIYCGCPVSPPTCLINDVSSCSDNVSLIGGVTPHQQSCMSQIWLSSGFHGNNGLEIFTFNHARRVETYRTISILGPPILAICVYDSLVWCLNSEGLIQIFQSESLSVVHQIQLPVASGNHGNKSGAFLGLYPCPAHQCVLSISSEGVVYTVEEPLGGLLTGEAVVGCARLRALPGHGGKTPGSENGEAEAQEKGMGGAEKESDTKKSIRCFCSTLVTTESSCELWIGQGMGQIAVWNVSDCQVSYLSHGAKIASSTSSCAFIVTQTDAAGFSRYVWSYNYPGSIICQWDAAAKTVTRRLDCSQIVSTVTTPELDGRERFDYGLQMKEGKGGQVSSLSAIQRFLYIGTTRGCLLVADAASLSPLCVFQCHAAQDFYLKLVLPVLHLERGRGQGGELGAIAEEALGDDREEEVEVGADDPSKLAMPAIVSIGKGYCNTLKVFHPGLNATNTSIHDIGTNGETAVQVDPFANHTFMLTWNAADWDLY</sequence>
<dbReference type="InterPro" id="IPR011009">
    <property type="entry name" value="Kinase-like_dom_sf"/>
</dbReference>
<dbReference type="SMART" id="SM00220">
    <property type="entry name" value="S_TKc"/>
    <property type="match status" value="1"/>
</dbReference>
<reference evidence="7 8" key="1">
    <citation type="submission" date="2019-01" db="EMBL/GenBank/DDBJ databases">
        <title>A draft genome assembly of the solar-powered sea slug Elysia chlorotica.</title>
        <authorList>
            <person name="Cai H."/>
            <person name="Li Q."/>
            <person name="Fang X."/>
            <person name="Li J."/>
            <person name="Curtis N.E."/>
            <person name="Altenburger A."/>
            <person name="Shibata T."/>
            <person name="Feng M."/>
            <person name="Maeda T."/>
            <person name="Schwartz J.A."/>
            <person name="Shigenobu S."/>
            <person name="Lundholm N."/>
            <person name="Nishiyama T."/>
            <person name="Yang H."/>
            <person name="Hasebe M."/>
            <person name="Li S."/>
            <person name="Pierce S.K."/>
            <person name="Wang J."/>
        </authorList>
    </citation>
    <scope>NUCLEOTIDE SEQUENCE [LARGE SCALE GENOMIC DNA]</scope>
    <source>
        <strain evidence="7">EC2010</strain>
        <tissue evidence="7">Whole organism of an adult</tissue>
    </source>
</reference>
<evidence type="ECO:0000256" key="5">
    <source>
        <dbReference type="SAM" id="MobiDB-lite"/>
    </source>
</evidence>
<dbReference type="PROSITE" id="PS00108">
    <property type="entry name" value="PROTEIN_KINASE_ST"/>
    <property type="match status" value="1"/>
</dbReference>
<dbReference type="Gene3D" id="1.10.510.10">
    <property type="entry name" value="Transferase(Phosphotransferase) domain 1"/>
    <property type="match status" value="1"/>
</dbReference>
<dbReference type="AlphaFoldDB" id="A0A3S1ARQ7"/>
<dbReference type="PANTHER" id="PTHR44329:SF288">
    <property type="entry name" value="MITOGEN-ACTIVATED PROTEIN KINASE KINASE KINASE 20"/>
    <property type="match status" value="1"/>
</dbReference>
<evidence type="ECO:0000256" key="3">
    <source>
        <dbReference type="ARBA" id="ARBA00022777"/>
    </source>
</evidence>
<name>A0A3S1ARQ7_ELYCH</name>
<keyword evidence="3" id="KW-0418">Kinase</keyword>
<dbReference type="STRING" id="188477.A0A3S1ARQ7"/>
<evidence type="ECO:0000256" key="4">
    <source>
        <dbReference type="ARBA" id="ARBA00022840"/>
    </source>
</evidence>
<evidence type="ECO:0000256" key="1">
    <source>
        <dbReference type="ARBA" id="ARBA00022679"/>
    </source>
</evidence>
<dbReference type="Pfam" id="PF00069">
    <property type="entry name" value="Pkinase"/>
    <property type="match status" value="1"/>
</dbReference>